<dbReference type="OMA" id="THHVEAK"/>
<protein>
    <recommendedName>
        <fullName evidence="2">Late embryogenesis abundant protein LEA-2 subgroup domain-containing protein</fullName>
    </recommendedName>
</protein>
<keyword evidence="1" id="KW-0472">Membrane</keyword>
<evidence type="ECO:0000256" key="1">
    <source>
        <dbReference type="SAM" id="Phobius"/>
    </source>
</evidence>
<dbReference type="Proteomes" id="UP000594263">
    <property type="component" value="Unplaced"/>
</dbReference>
<feature type="transmembrane region" description="Helical" evidence="1">
    <location>
        <begin position="21"/>
        <end position="43"/>
    </location>
</feature>
<organism evidence="3 4">
    <name type="scientific">Kalanchoe fedtschenkoi</name>
    <name type="common">Lavender scallops</name>
    <name type="synonym">South American air plant</name>
    <dbReference type="NCBI Taxonomy" id="63787"/>
    <lineage>
        <taxon>Eukaryota</taxon>
        <taxon>Viridiplantae</taxon>
        <taxon>Streptophyta</taxon>
        <taxon>Embryophyta</taxon>
        <taxon>Tracheophyta</taxon>
        <taxon>Spermatophyta</taxon>
        <taxon>Magnoliopsida</taxon>
        <taxon>eudicotyledons</taxon>
        <taxon>Gunneridae</taxon>
        <taxon>Pentapetalae</taxon>
        <taxon>Saxifragales</taxon>
        <taxon>Crassulaceae</taxon>
        <taxon>Kalanchoe</taxon>
    </lineage>
</organism>
<keyword evidence="1" id="KW-1133">Transmembrane helix</keyword>
<dbReference type="AlphaFoldDB" id="A0A7N0R9J8"/>
<dbReference type="Pfam" id="PF03168">
    <property type="entry name" value="LEA_2"/>
    <property type="match status" value="1"/>
</dbReference>
<evidence type="ECO:0000259" key="2">
    <source>
        <dbReference type="Pfam" id="PF03168"/>
    </source>
</evidence>
<dbReference type="InterPro" id="IPR055301">
    <property type="entry name" value="Lea14-like_2"/>
</dbReference>
<keyword evidence="4" id="KW-1185">Reference proteome</keyword>
<dbReference type="PANTHER" id="PTHR31852">
    <property type="entry name" value="LATE EMBRYOGENESIS ABUNDANT (LEA) HYDROXYPROLINE-RICH GLYCOPROTEIN FAMILY"/>
    <property type="match status" value="1"/>
</dbReference>
<dbReference type="EnsemblPlants" id="Kaladp0003s0013.1.v1.1">
    <property type="protein sequence ID" value="Kaladp0003s0013.1.v1.1.CDS.1"/>
    <property type="gene ID" value="Kaladp0003s0013.v1.1"/>
</dbReference>
<name>A0A7N0R9J8_KALFE</name>
<keyword evidence="1" id="KW-0812">Transmembrane</keyword>
<dbReference type="InterPro" id="IPR004864">
    <property type="entry name" value="LEA_2"/>
</dbReference>
<dbReference type="SUPFAM" id="SSF117070">
    <property type="entry name" value="LEA14-like"/>
    <property type="match status" value="1"/>
</dbReference>
<evidence type="ECO:0000313" key="3">
    <source>
        <dbReference type="EnsemblPlants" id="Kaladp0003s0013.1.v1.1.CDS.1"/>
    </source>
</evidence>
<accession>A0A7N0R9J8</accession>
<reference evidence="3" key="1">
    <citation type="submission" date="2021-01" db="UniProtKB">
        <authorList>
            <consortium name="EnsemblPlants"/>
        </authorList>
    </citation>
    <scope>IDENTIFICATION</scope>
</reference>
<dbReference type="Gramene" id="Kaladp0003s0013.1.v1.1">
    <property type="protein sequence ID" value="Kaladp0003s0013.1.v1.1.CDS.1"/>
    <property type="gene ID" value="Kaladp0003s0013.v1.1"/>
</dbReference>
<evidence type="ECO:0000313" key="4">
    <source>
        <dbReference type="Proteomes" id="UP000594263"/>
    </source>
</evidence>
<sequence length="197" mass="21293">MAKPTHHRPPKSSGGANFASCVVATIFLIFVVIILLIVFFTLFKPKDPSVTVNAVQLPTFSISTNNTATFTFAQYITVRNPNRAVFTHYDSTMELLYAGNQVGFMFVPAGKIDAGRTEYLEARFNVNSFPVGGSGVAASAAAAAGDGRLGPTMEIESRMEMVGRVRVLHFFTHRVAARADCRVAIRVSDGSVLGLRC</sequence>
<proteinExistence type="predicted"/>
<feature type="domain" description="Late embryogenesis abundant protein LEA-2 subgroup" evidence="2">
    <location>
        <begin position="76"/>
        <end position="178"/>
    </location>
</feature>